<evidence type="ECO:0000313" key="1">
    <source>
        <dbReference type="EMBL" id="MDZ5088759.1"/>
    </source>
</evidence>
<sequence length="320" mass="35772">MQIFGKYDKNWVLYWLRGRRRLLKDASICVSLLGTETRFVDVDGVRTRTIQAGEGPDLILMHGGGGHAEAFARNVTALSRHFRVHALDLLGHGLTSGCEVAPKRKDYVSHLLGYMDQEGIDRAHLVGESLGGWIAAWTALEHPDRVDRLIYVCGARLTLEVGADAEARTAAGRAELARVTRQFLADPSPANVRERMAWLFHHPDRDLTDELVALRWALYQSEESRSALTNATAPPSAATAQDNLTAERLTSLTRPTLVLWTSHNPSATVEFGRRAAELIPGAEFALMEDCGHWPQWERPEEFNQILTNYLQGDRESRGQR</sequence>
<organism evidence="1 2">
    <name type="scientific">Mycolicibacterium parafortuitum</name>
    <name type="common">Mycobacterium parafortuitum</name>
    <dbReference type="NCBI Taxonomy" id="39692"/>
    <lineage>
        <taxon>Bacteria</taxon>
        <taxon>Bacillati</taxon>
        <taxon>Actinomycetota</taxon>
        <taxon>Actinomycetes</taxon>
        <taxon>Mycobacteriales</taxon>
        <taxon>Mycobacteriaceae</taxon>
        <taxon>Mycolicibacterium</taxon>
    </lineage>
</organism>
<accession>A0ACC6MP64</accession>
<gene>
    <name evidence="1" type="ORF">OHX15_25470</name>
</gene>
<name>A0ACC6MP64_MYCPF</name>
<dbReference type="Proteomes" id="UP001289645">
    <property type="component" value="Unassembled WGS sequence"/>
</dbReference>
<evidence type="ECO:0000313" key="2">
    <source>
        <dbReference type="Proteomes" id="UP001289645"/>
    </source>
</evidence>
<proteinExistence type="predicted"/>
<reference evidence="1 2" key="1">
    <citation type="journal article" date="2021" name="Chemosphere">
        <title>Bioballs carrying a syntrophic Rhodococcus and Mycolicibacterium consortium for simultaneous sorption and biodegradation of fuel oil in contaminated freshwater.</title>
        <authorList>
            <person name="Naloka K."/>
            <person name="Polrit D."/>
            <person name="Muangchinda C."/>
            <person name="Thoetkiattikul H."/>
            <person name="Pinyakong O."/>
        </authorList>
    </citation>
    <scope>NUCLEOTIDE SEQUENCE [LARGE SCALE GENOMIC DNA]</scope>
    <source>
        <strain evidence="1 2">J101</strain>
    </source>
</reference>
<comment type="caution">
    <text evidence="1">The sequence shown here is derived from an EMBL/GenBank/DDBJ whole genome shotgun (WGS) entry which is preliminary data.</text>
</comment>
<dbReference type="EMBL" id="JAOXLN010000039">
    <property type="protein sequence ID" value="MDZ5088759.1"/>
    <property type="molecule type" value="Genomic_DNA"/>
</dbReference>
<keyword evidence="1" id="KW-0378">Hydrolase</keyword>
<protein>
    <submittedName>
        <fullName evidence="1">Alpha/beta fold hydrolase</fullName>
    </submittedName>
</protein>
<keyword evidence="2" id="KW-1185">Reference proteome</keyword>